<proteinExistence type="predicted"/>
<evidence type="ECO:0000313" key="2">
    <source>
        <dbReference type="Proteomes" id="UP000299102"/>
    </source>
</evidence>
<dbReference type="OrthoDB" id="5419617at2759"/>
<dbReference type="AlphaFoldDB" id="A0A4C1SYT2"/>
<keyword evidence="1" id="KW-0808">Transferase</keyword>
<keyword evidence="1" id="KW-0548">Nucleotidyltransferase</keyword>
<dbReference type="EMBL" id="BGZK01008182">
    <property type="protein sequence ID" value="GBP07359.1"/>
    <property type="molecule type" value="Genomic_DNA"/>
</dbReference>
<dbReference type="GO" id="GO:0003964">
    <property type="term" value="F:RNA-directed DNA polymerase activity"/>
    <property type="evidence" value="ECO:0007669"/>
    <property type="project" value="UniProtKB-KW"/>
</dbReference>
<evidence type="ECO:0000313" key="1">
    <source>
        <dbReference type="EMBL" id="GBP07359.1"/>
    </source>
</evidence>
<keyword evidence="1" id="KW-0695">RNA-directed DNA polymerase</keyword>
<protein>
    <submittedName>
        <fullName evidence="1">Probable RNA-directed DNA polymerase from transposon BS</fullName>
    </submittedName>
</protein>
<keyword evidence="2" id="KW-1185">Reference proteome</keyword>
<reference evidence="1 2" key="1">
    <citation type="journal article" date="2019" name="Commun. Biol.">
        <title>The bagworm genome reveals a unique fibroin gene that provides high tensile strength.</title>
        <authorList>
            <person name="Kono N."/>
            <person name="Nakamura H."/>
            <person name="Ohtoshi R."/>
            <person name="Tomita M."/>
            <person name="Numata K."/>
            <person name="Arakawa K."/>
        </authorList>
    </citation>
    <scope>NUCLEOTIDE SEQUENCE [LARGE SCALE GENOMIC DNA]</scope>
</reference>
<organism evidence="1 2">
    <name type="scientific">Eumeta variegata</name>
    <name type="common">Bagworm moth</name>
    <name type="synonym">Eumeta japonica</name>
    <dbReference type="NCBI Taxonomy" id="151549"/>
    <lineage>
        <taxon>Eukaryota</taxon>
        <taxon>Metazoa</taxon>
        <taxon>Ecdysozoa</taxon>
        <taxon>Arthropoda</taxon>
        <taxon>Hexapoda</taxon>
        <taxon>Insecta</taxon>
        <taxon>Pterygota</taxon>
        <taxon>Neoptera</taxon>
        <taxon>Endopterygota</taxon>
        <taxon>Lepidoptera</taxon>
        <taxon>Glossata</taxon>
        <taxon>Ditrysia</taxon>
        <taxon>Tineoidea</taxon>
        <taxon>Psychidae</taxon>
        <taxon>Oiketicinae</taxon>
        <taxon>Eumeta</taxon>
    </lineage>
</organism>
<sequence length="134" mass="15059">MLDSLLIKTVSYAEDIAIVVSGVHPKSIARQLEYALRIVSDWGQHCDLRVNPAKTELIIFVMKCKVPPLAPPKWNGTLLTLVNRARFLGGIFNGRLTWKENIRARAAKAISAVYVQGRDMVFDQMAYSGSTRWL</sequence>
<comment type="caution">
    <text evidence="1">The sequence shown here is derived from an EMBL/GenBank/DDBJ whole genome shotgun (WGS) entry which is preliminary data.</text>
</comment>
<accession>A0A4C1SYT2</accession>
<dbReference type="Proteomes" id="UP000299102">
    <property type="component" value="Unassembled WGS sequence"/>
</dbReference>
<gene>
    <name evidence="1" type="primary">RTase</name>
    <name evidence="1" type="ORF">EVAR_73511_1</name>
</gene>
<name>A0A4C1SYT2_EUMVA</name>